<gene>
    <name evidence="2" type="ORF">I6H06_03710</name>
    <name evidence="3" type="ORF">NFI99_01055</name>
</gene>
<name>A0AAQ0BSM9_BURGL</name>
<dbReference type="Proteomes" id="UP000594892">
    <property type="component" value="Chromosome 1"/>
</dbReference>
<dbReference type="InterPro" id="IPR012349">
    <property type="entry name" value="Split_barrel_FMN-bd"/>
</dbReference>
<dbReference type="EMBL" id="CP099583">
    <property type="protein sequence ID" value="USS43108.1"/>
    <property type="molecule type" value="Genomic_DNA"/>
</dbReference>
<evidence type="ECO:0000259" key="1">
    <source>
        <dbReference type="Pfam" id="PF12766"/>
    </source>
</evidence>
<protein>
    <submittedName>
        <fullName evidence="2">Pyridoxamine 5'-phosphate oxidase family protein</fullName>
    </submittedName>
</protein>
<evidence type="ECO:0000313" key="2">
    <source>
        <dbReference type="EMBL" id="QPQ90851.1"/>
    </source>
</evidence>
<dbReference type="Proteomes" id="UP001056386">
    <property type="component" value="Chromosome 2"/>
</dbReference>
<dbReference type="RefSeq" id="WP_012733092.1">
    <property type="nucleotide sequence ID" value="NZ_CP021075.1"/>
</dbReference>
<dbReference type="AlphaFoldDB" id="A0AAQ0BSM9"/>
<dbReference type="Gene3D" id="2.30.110.10">
    <property type="entry name" value="Electron Transport, Fmn-binding Protein, Chain A"/>
    <property type="match status" value="1"/>
</dbReference>
<dbReference type="EMBL" id="CP065600">
    <property type="protein sequence ID" value="QPQ90851.1"/>
    <property type="molecule type" value="Genomic_DNA"/>
</dbReference>
<proteinExistence type="predicted"/>
<dbReference type="GeneID" id="45693520"/>
<dbReference type="Pfam" id="PF12766">
    <property type="entry name" value="Pyridox_oxase_2"/>
    <property type="match status" value="1"/>
</dbReference>
<evidence type="ECO:0000313" key="4">
    <source>
        <dbReference type="Proteomes" id="UP000594892"/>
    </source>
</evidence>
<reference evidence="3" key="2">
    <citation type="submission" date="2022-06" db="EMBL/GenBank/DDBJ databases">
        <title>Draft genome sequence of Burkholderia glumae strain GR20004 isolated from rice panicle showing bacterial panicle blight.</title>
        <authorList>
            <person name="Choi S.Y."/>
            <person name="Lee Y.H."/>
        </authorList>
    </citation>
    <scope>NUCLEOTIDE SEQUENCE</scope>
    <source>
        <strain evidence="3">GR20004</strain>
    </source>
</reference>
<keyword evidence="5" id="KW-1185">Reference proteome</keyword>
<dbReference type="SUPFAM" id="SSF50475">
    <property type="entry name" value="FMN-binding split barrel"/>
    <property type="match status" value="1"/>
</dbReference>
<accession>A0AAQ0BSM9</accession>
<sequence>MTDLCDRIWTLLEEGAGAGRERSPFTMLQAATLGLDGAPKVRTVVLRGADRQARTLMFHTDARAAKVAELARDARIALVGCDLANGLQIRVEGTATRRTDTAGRLAIWRASRPRTLVLYRAPLPPGTPVATPADAQPCAAGNDASLDGFEHFAVFDVHVAALDWLDLSRDGHQRARLVFGANGWQAGWIAP</sequence>
<dbReference type="GO" id="GO:0010181">
    <property type="term" value="F:FMN binding"/>
    <property type="evidence" value="ECO:0007669"/>
    <property type="project" value="InterPro"/>
</dbReference>
<evidence type="ECO:0000313" key="3">
    <source>
        <dbReference type="EMBL" id="USS43108.1"/>
    </source>
</evidence>
<reference evidence="2 4" key="1">
    <citation type="submission" date="2020-12" db="EMBL/GenBank/DDBJ databases">
        <title>FDA dAtabase for Regulatory Grade micrObial Sequences (FDA-ARGOS): Supporting development and validation of Infectious Disease Dx tests.</title>
        <authorList>
            <person name="Minogue T."/>
            <person name="Wolcott M."/>
            <person name="Wasieloski L."/>
            <person name="Aguilar W."/>
            <person name="Moore D."/>
            <person name="Jaissle J."/>
            <person name="Tallon L."/>
            <person name="Sadzewicz L."/>
            <person name="Zhao X."/>
            <person name="Boylan J."/>
            <person name="Ott S."/>
            <person name="Bowen H."/>
            <person name="Vavikolanu K."/>
            <person name="Mehta A."/>
            <person name="Aluvathingal J."/>
            <person name="Nadendla S."/>
            <person name="Yan Y."/>
            <person name="Sichtig H."/>
        </authorList>
    </citation>
    <scope>NUCLEOTIDE SEQUENCE [LARGE SCALE GENOMIC DNA]</scope>
    <source>
        <strain evidence="2 4">FDAARGOS_949</strain>
    </source>
</reference>
<feature type="domain" description="Pyridoxamine 5'-phosphate oxidase Alr4036 family FMN-binding" evidence="1">
    <location>
        <begin position="12"/>
        <end position="96"/>
    </location>
</feature>
<organism evidence="2 4">
    <name type="scientific">Burkholderia glumae</name>
    <name type="common">Pseudomonas glumae</name>
    <dbReference type="NCBI Taxonomy" id="337"/>
    <lineage>
        <taxon>Bacteria</taxon>
        <taxon>Pseudomonadati</taxon>
        <taxon>Pseudomonadota</taxon>
        <taxon>Betaproteobacteria</taxon>
        <taxon>Burkholderiales</taxon>
        <taxon>Burkholderiaceae</taxon>
        <taxon>Burkholderia</taxon>
    </lineage>
</organism>
<evidence type="ECO:0000313" key="5">
    <source>
        <dbReference type="Proteomes" id="UP001056386"/>
    </source>
</evidence>
<dbReference type="InterPro" id="IPR024624">
    <property type="entry name" value="Pyridox_Oxase_Alr4036_FMN-bd"/>
</dbReference>